<sequence>MGSRGGITEGDPSYSVKMLFSGARMSLFCRSDRDELGAKDVQLRLPISETLLQMDREQLQKFAQYLISAHHTSVLPTAQKLADEILQSKSKINQVAGAPDPTAGASIGDENCWHLDEEQVLEQVKLYLQQGSYYDSGKQLNSLFAKVREMLQVRDSNGARMLTLITEQFMADPRLQLWRQQGTPMTDKHRQLWDQLAKDFLPQ</sequence>
<evidence type="ECO:0000313" key="1">
    <source>
        <dbReference type="EMBL" id="KAJ8040551.1"/>
    </source>
</evidence>
<dbReference type="GO" id="GO:0031462">
    <property type="term" value="C:Cul2-RING ubiquitin ligase complex"/>
    <property type="evidence" value="ECO:0007669"/>
    <property type="project" value="TreeGrafter"/>
</dbReference>
<name>A0A9Q1C9J2_HOLLE</name>
<dbReference type="EMBL" id="JAIZAY010000006">
    <property type="protein sequence ID" value="KAJ8040551.1"/>
    <property type="molecule type" value="Genomic_DNA"/>
</dbReference>
<protein>
    <submittedName>
        <fullName evidence="1">Zinc finger SWIM domain-containing protein 5</fullName>
    </submittedName>
</protein>
<keyword evidence="2" id="KW-1185">Reference proteome</keyword>
<dbReference type="PANTHER" id="PTHR22619">
    <property type="entry name" value="ZINC FINGER SWIM DOMAIN CONTAINING PROTEIN 4, 5, 6"/>
    <property type="match status" value="1"/>
</dbReference>
<gene>
    <name evidence="1" type="ORF">HOLleu_14875</name>
</gene>
<organism evidence="1 2">
    <name type="scientific">Holothuria leucospilota</name>
    <name type="common">Black long sea cucumber</name>
    <name type="synonym">Mertensiothuria leucospilota</name>
    <dbReference type="NCBI Taxonomy" id="206669"/>
    <lineage>
        <taxon>Eukaryota</taxon>
        <taxon>Metazoa</taxon>
        <taxon>Echinodermata</taxon>
        <taxon>Eleutherozoa</taxon>
        <taxon>Echinozoa</taxon>
        <taxon>Holothuroidea</taxon>
        <taxon>Aspidochirotacea</taxon>
        <taxon>Aspidochirotida</taxon>
        <taxon>Holothuriidae</taxon>
        <taxon>Holothuria</taxon>
    </lineage>
</organism>
<dbReference type="AlphaFoldDB" id="A0A9Q1C9J2"/>
<proteinExistence type="predicted"/>
<accession>A0A9Q1C9J2</accession>
<reference evidence="1" key="1">
    <citation type="submission" date="2021-10" db="EMBL/GenBank/DDBJ databases">
        <title>Tropical sea cucumber genome reveals ecological adaptation and Cuvierian tubules defense mechanism.</title>
        <authorList>
            <person name="Chen T."/>
        </authorList>
    </citation>
    <scope>NUCLEOTIDE SEQUENCE</scope>
    <source>
        <strain evidence="1">Nanhai2018</strain>
        <tissue evidence="1">Muscle</tissue>
    </source>
</reference>
<evidence type="ECO:0000313" key="2">
    <source>
        <dbReference type="Proteomes" id="UP001152320"/>
    </source>
</evidence>
<dbReference type="OrthoDB" id="10013584at2759"/>
<dbReference type="Proteomes" id="UP001152320">
    <property type="component" value="Chromosome 6"/>
</dbReference>
<dbReference type="PANTHER" id="PTHR22619:SF0">
    <property type="entry name" value="ZINC FINGER SWIM DOMAIN-CONTAINING PROTEIN 6-LIKE PROTEIN"/>
    <property type="match status" value="1"/>
</dbReference>
<comment type="caution">
    <text evidence="1">The sequence shown here is derived from an EMBL/GenBank/DDBJ whole genome shotgun (WGS) entry which is preliminary data.</text>
</comment>